<keyword evidence="2" id="KW-0813">Transport</keyword>
<dbReference type="GO" id="GO:0005524">
    <property type="term" value="F:ATP binding"/>
    <property type="evidence" value="ECO:0007669"/>
    <property type="project" value="UniProtKB-KW"/>
</dbReference>
<dbReference type="AlphaFoldDB" id="A0A031LUV7"/>
<proteinExistence type="inferred from homology"/>
<dbReference type="STRING" id="1160895.CM19_00860"/>
<gene>
    <name evidence="6" type="ORF">CM19_00860</name>
</gene>
<dbReference type="InterPro" id="IPR003439">
    <property type="entry name" value="ABC_transporter-like_ATP-bd"/>
</dbReference>
<dbReference type="PROSITE" id="PS50893">
    <property type="entry name" value="ABC_TRANSPORTER_2"/>
    <property type="match status" value="1"/>
</dbReference>
<dbReference type="Proteomes" id="UP000024332">
    <property type="component" value="Unassembled WGS sequence"/>
</dbReference>
<name>A0A031LUV7_9CREN</name>
<evidence type="ECO:0000256" key="3">
    <source>
        <dbReference type="ARBA" id="ARBA00022741"/>
    </source>
</evidence>
<dbReference type="Gene3D" id="3.40.50.300">
    <property type="entry name" value="P-loop containing nucleotide triphosphate hydrolases"/>
    <property type="match status" value="1"/>
</dbReference>
<keyword evidence="4" id="KW-0067">ATP-binding</keyword>
<dbReference type="Pfam" id="PF00005">
    <property type="entry name" value="ABC_tran"/>
    <property type="match status" value="1"/>
</dbReference>
<keyword evidence="3" id="KW-0547">Nucleotide-binding</keyword>
<protein>
    <recommendedName>
        <fullName evidence="5">ABC transporter domain-containing protein</fullName>
    </recommendedName>
</protein>
<dbReference type="SUPFAM" id="SSF52540">
    <property type="entry name" value="P-loop containing nucleoside triphosphate hydrolases"/>
    <property type="match status" value="1"/>
</dbReference>
<dbReference type="RefSeq" id="WP_048098539.1">
    <property type="nucleotide sequence ID" value="NZ_JFZT01000014.1"/>
</dbReference>
<dbReference type="GO" id="GO:0016887">
    <property type="term" value="F:ATP hydrolysis activity"/>
    <property type="evidence" value="ECO:0007669"/>
    <property type="project" value="InterPro"/>
</dbReference>
<evidence type="ECO:0000256" key="2">
    <source>
        <dbReference type="ARBA" id="ARBA00022448"/>
    </source>
</evidence>
<dbReference type="PANTHER" id="PTHR42711">
    <property type="entry name" value="ABC TRANSPORTER ATP-BINDING PROTEIN"/>
    <property type="match status" value="1"/>
</dbReference>
<dbReference type="InterPro" id="IPR050763">
    <property type="entry name" value="ABC_transporter_ATP-binding"/>
</dbReference>
<dbReference type="OrthoDB" id="18209at2157"/>
<dbReference type="EMBL" id="JFZT01000014">
    <property type="protein sequence ID" value="EZQ11550.1"/>
    <property type="molecule type" value="Genomic_DNA"/>
</dbReference>
<evidence type="ECO:0000313" key="6">
    <source>
        <dbReference type="EMBL" id="EZQ11550.1"/>
    </source>
</evidence>
<dbReference type="PANTHER" id="PTHR42711:SF5">
    <property type="entry name" value="ABC TRANSPORTER ATP-BINDING PROTEIN NATA"/>
    <property type="match status" value="1"/>
</dbReference>
<comment type="caution">
    <text evidence="6">The sequence shown here is derived from an EMBL/GenBank/DDBJ whole genome shotgun (WGS) entry which is preliminary data.</text>
</comment>
<reference evidence="6 7" key="1">
    <citation type="submission" date="2014-03" db="EMBL/GenBank/DDBJ databases">
        <title>Draft genome sequence of the novel thermoacidophilic archaea Acidianus copahuensis ALE1 strain, isolated from Copahue volcanic area in Neuquen Argentina.</title>
        <authorList>
            <person name="Urbieta M.S."/>
            <person name="Rascovan N."/>
            <person name="Castro C."/>
            <person name="Revale S."/>
            <person name="Giaveno M.A."/>
            <person name="Vazquez M.P."/>
            <person name="Donati E.R."/>
        </authorList>
    </citation>
    <scope>NUCLEOTIDE SEQUENCE [LARGE SCALE GENOMIC DNA]</scope>
    <source>
        <strain evidence="6 7">ALE1</strain>
    </source>
</reference>
<comment type="similarity">
    <text evidence="1">Belongs to the ABC transporter superfamily.</text>
</comment>
<evidence type="ECO:0000259" key="5">
    <source>
        <dbReference type="PROSITE" id="PS50893"/>
    </source>
</evidence>
<evidence type="ECO:0000256" key="4">
    <source>
        <dbReference type="ARBA" id="ARBA00022840"/>
    </source>
</evidence>
<dbReference type="SMART" id="SM00382">
    <property type="entry name" value="AAA"/>
    <property type="match status" value="1"/>
</dbReference>
<keyword evidence="7" id="KW-1185">Reference proteome</keyword>
<evidence type="ECO:0000256" key="1">
    <source>
        <dbReference type="ARBA" id="ARBA00005417"/>
    </source>
</evidence>
<evidence type="ECO:0000313" key="7">
    <source>
        <dbReference type="Proteomes" id="UP000024332"/>
    </source>
</evidence>
<feature type="domain" description="ABC transporter" evidence="5">
    <location>
        <begin position="2"/>
        <end position="241"/>
    </location>
</feature>
<organism evidence="6 7">
    <name type="scientific">Candidatus Acidianus copahuensis</name>
    <dbReference type="NCBI Taxonomy" id="1160895"/>
    <lineage>
        <taxon>Archaea</taxon>
        <taxon>Thermoproteota</taxon>
        <taxon>Thermoprotei</taxon>
        <taxon>Sulfolobales</taxon>
        <taxon>Sulfolobaceae</taxon>
        <taxon>Acidianus</taxon>
    </lineage>
</organism>
<dbReference type="InterPro" id="IPR003593">
    <property type="entry name" value="AAA+_ATPase"/>
</dbReference>
<accession>A0A031LUV7</accession>
<sequence length="284" mass="31838">MIQCSHVSKSYDLKGVKVPFLKDLPVTSSKIEVLRDVTFSISEKVNCVVGPNGSGKTTLIKILSGQEEADSGEVLINGYSLLKERDKAVKSMSVLMDREFLDSFSTVKENVDFALKVTGADKSYTLELIKLLGLEKYLNFKVPYLSKGNTRKLSLLLALMLKRPVLLLDEPTNGIDFQTRRVIWDILSKFGRSSTVLMTTHQVDDIESVCERIFLLVGGTVREVDKETFNAIMNNFVVISKGNEKSLVRKEDIQAYLKDDVEVRKPTLADVILYIENSTNETNS</sequence>
<dbReference type="InterPro" id="IPR027417">
    <property type="entry name" value="P-loop_NTPase"/>
</dbReference>